<dbReference type="PANTHER" id="PTHR23338">
    <property type="entry name" value="SMALL NUCLEAR RIBONUCLEOPROTEIN SM"/>
    <property type="match status" value="1"/>
</dbReference>
<reference evidence="11 12" key="1">
    <citation type="journal article" date="2014" name="Mol. Plant">
        <title>Chromosome Scale Genome Assembly and Transcriptome Profiling of Nannochloropsis gaditana in Nitrogen Depletion.</title>
        <authorList>
            <person name="Corteggiani Carpinelli E."/>
            <person name="Telatin A."/>
            <person name="Vitulo N."/>
            <person name="Forcato C."/>
            <person name="D'Angelo M."/>
            <person name="Schiavon R."/>
            <person name="Vezzi A."/>
            <person name="Giacometti G.M."/>
            <person name="Morosinotto T."/>
            <person name="Valle G."/>
        </authorList>
    </citation>
    <scope>NUCLEOTIDE SEQUENCE [LARGE SCALE GENOMIC DNA]</scope>
    <source>
        <strain evidence="11 12">B-31</strain>
    </source>
</reference>
<dbReference type="InterPro" id="IPR001163">
    <property type="entry name" value="Sm_dom_euk/arc"/>
</dbReference>
<dbReference type="PROSITE" id="PS52002">
    <property type="entry name" value="SM"/>
    <property type="match status" value="1"/>
</dbReference>
<dbReference type="SUPFAM" id="SSF50182">
    <property type="entry name" value="Sm-like ribonucleoproteins"/>
    <property type="match status" value="1"/>
</dbReference>
<evidence type="ECO:0000256" key="5">
    <source>
        <dbReference type="ARBA" id="ARBA00022884"/>
    </source>
</evidence>
<sequence>MLPLSLLKTAQGHPMLVELKNGDTYNGRLVSCDTWMNITLRDVICTSRDGDRFWKIPECYVRGNSIKYLRVPEEVIDMVNEEDLERERTYNTLSSPFVSHLLPREARHWQVCPGLSKSGRVGGWTRRP</sequence>
<keyword evidence="3 9" id="KW-0507">mRNA processing</keyword>
<dbReference type="Gene3D" id="2.30.30.100">
    <property type="match status" value="1"/>
</dbReference>
<dbReference type="GO" id="GO:0003723">
    <property type="term" value="F:RNA binding"/>
    <property type="evidence" value="ECO:0007669"/>
    <property type="project" value="UniProtKB-KW"/>
</dbReference>
<name>W7TE23_9STRA</name>
<evidence type="ECO:0000256" key="2">
    <source>
        <dbReference type="ARBA" id="ARBA00006850"/>
    </source>
</evidence>
<keyword evidence="4 9" id="KW-0747">Spliceosome</keyword>
<dbReference type="InterPro" id="IPR027141">
    <property type="entry name" value="LSm4/Sm_D1/D3"/>
</dbReference>
<dbReference type="InterPro" id="IPR047575">
    <property type="entry name" value="Sm"/>
</dbReference>
<dbReference type="CDD" id="cd01723">
    <property type="entry name" value="LSm4"/>
    <property type="match status" value="1"/>
</dbReference>
<evidence type="ECO:0000256" key="8">
    <source>
        <dbReference type="ARBA" id="ARBA00023274"/>
    </source>
</evidence>
<feature type="domain" description="Sm" evidence="10">
    <location>
        <begin position="2"/>
        <end position="75"/>
    </location>
</feature>
<dbReference type="InterPro" id="IPR034101">
    <property type="entry name" value="Lsm4"/>
</dbReference>
<organism evidence="11 12">
    <name type="scientific">Nannochloropsis gaditana</name>
    <dbReference type="NCBI Taxonomy" id="72520"/>
    <lineage>
        <taxon>Eukaryota</taxon>
        <taxon>Sar</taxon>
        <taxon>Stramenopiles</taxon>
        <taxon>Ochrophyta</taxon>
        <taxon>Eustigmatophyceae</taxon>
        <taxon>Eustigmatales</taxon>
        <taxon>Monodopsidaceae</taxon>
        <taxon>Nannochloropsis</taxon>
    </lineage>
</organism>
<evidence type="ECO:0000256" key="3">
    <source>
        <dbReference type="ARBA" id="ARBA00022664"/>
    </source>
</evidence>
<dbReference type="OrthoDB" id="747253at2759"/>
<keyword evidence="8 9" id="KW-0687">Ribonucleoprotein</keyword>
<evidence type="ECO:0000256" key="9">
    <source>
        <dbReference type="RuleBase" id="RU365049"/>
    </source>
</evidence>
<gene>
    <name evidence="9" type="primary">LSM4</name>
    <name evidence="11" type="ORF">Naga_100065g3</name>
</gene>
<dbReference type="AlphaFoldDB" id="W7TE23"/>
<comment type="similarity">
    <text evidence="2 9">Belongs to the snRNP Sm proteins family.</text>
</comment>
<evidence type="ECO:0000256" key="1">
    <source>
        <dbReference type="ARBA" id="ARBA00004123"/>
    </source>
</evidence>
<dbReference type="Pfam" id="PF01423">
    <property type="entry name" value="LSM"/>
    <property type="match status" value="1"/>
</dbReference>
<dbReference type="FunFam" id="2.30.30.100:FF:000005">
    <property type="entry name" value="U6 snRNA-associated Sm-like protein LSm4"/>
    <property type="match status" value="1"/>
</dbReference>
<accession>W7TE23</accession>
<evidence type="ECO:0000256" key="7">
    <source>
        <dbReference type="ARBA" id="ARBA00023242"/>
    </source>
</evidence>
<keyword evidence="5 9" id="KW-0694">RNA-binding</keyword>
<dbReference type="SMART" id="SM00651">
    <property type="entry name" value="Sm"/>
    <property type="match status" value="1"/>
</dbReference>
<comment type="caution">
    <text evidence="11">The sequence shown here is derived from an EMBL/GenBank/DDBJ whole genome shotgun (WGS) entry which is preliminary data.</text>
</comment>
<comment type="subunit">
    <text evidence="9">LSm subunits form a heteromer with a doughnut shape.</text>
</comment>
<dbReference type="InterPro" id="IPR010920">
    <property type="entry name" value="LSM_dom_sf"/>
</dbReference>
<keyword evidence="6 9" id="KW-0508">mRNA splicing</keyword>
<dbReference type="EMBL" id="AZIL01002361">
    <property type="protein sequence ID" value="EWM21793.1"/>
    <property type="molecule type" value="Genomic_DNA"/>
</dbReference>
<dbReference type="GO" id="GO:0005681">
    <property type="term" value="C:spliceosomal complex"/>
    <property type="evidence" value="ECO:0007669"/>
    <property type="project" value="UniProtKB-UniRule"/>
</dbReference>
<evidence type="ECO:0000256" key="6">
    <source>
        <dbReference type="ARBA" id="ARBA00023187"/>
    </source>
</evidence>
<protein>
    <recommendedName>
        <fullName evidence="9">U6 snRNA-associated Sm-like protein LSm4</fullName>
    </recommendedName>
</protein>
<keyword evidence="12" id="KW-1185">Reference proteome</keyword>
<evidence type="ECO:0000313" key="11">
    <source>
        <dbReference type="EMBL" id="EWM21793.1"/>
    </source>
</evidence>
<comment type="function">
    <text evidence="9">Binds specifically to the 3'-terminal U-tract of U6 snRNA.</text>
</comment>
<proteinExistence type="inferred from homology"/>
<evidence type="ECO:0000256" key="4">
    <source>
        <dbReference type="ARBA" id="ARBA00022728"/>
    </source>
</evidence>
<dbReference type="Proteomes" id="UP000019335">
    <property type="component" value="Unassembled WGS sequence"/>
</dbReference>
<keyword evidence="7 9" id="KW-0539">Nucleus</keyword>
<dbReference type="GO" id="GO:0000398">
    <property type="term" value="P:mRNA splicing, via spliceosome"/>
    <property type="evidence" value="ECO:0007669"/>
    <property type="project" value="InterPro"/>
</dbReference>
<dbReference type="GO" id="GO:0120115">
    <property type="term" value="C:Lsm2-8 complex"/>
    <property type="evidence" value="ECO:0007669"/>
    <property type="project" value="UniProtKB-ARBA"/>
</dbReference>
<evidence type="ECO:0000313" key="12">
    <source>
        <dbReference type="Proteomes" id="UP000019335"/>
    </source>
</evidence>
<comment type="subcellular location">
    <subcellularLocation>
        <location evidence="1 9">Nucleus</location>
    </subcellularLocation>
</comment>
<dbReference type="GO" id="GO:0000956">
    <property type="term" value="P:nuclear-transcribed mRNA catabolic process"/>
    <property type="evidence" value="ECO:0007669"/>
    <property type="project" value="UniProtKB-UniRule"/>
</dbReference>
<evidence type="ECO:0000259" key="10">
    <source>
        <dbReference type="PROSITE" id="PS52002"/>
    </source>
</evidence>